<protein>
    <submittedName>
        <fullName evidence="1">Uncharacterized protein</fullName>
    </submittedName>
</protein>
<keyword evidence="2" id="KW-1185">Reference proteome</keyword>
<comment type="caution">
    <text evidence="1">The sequence shown here is derived from an EMBL/GenBank/DDBJ whole genome shotgun (WGS) entry which is preliminary data.</text>
</comment>
<reference evidence="1 2" key="2">
    <citation type="journal article" date="2022" name="Mol. Ecol. Resour.">
        <title>The genomes of chicory, endive, great burdock and yacon provide insights into Asteraceae paleo-polyploidization history and plant inulin production.</title>
        <authorList>
            <person name="Fan W."/>
            <person name="Wang S."/>
            <person name="Wang H."/>
            <person name="Wang A."/>
            <person name="Jiang F."/>
            <person name="Liu H."/>
            <person name="Zhao H."/>
            <person name="Xu D."/>
            <person name="Zhang Y."/>
        </authorList>
    </citation>
    <scope>NUCLEOTIDE SEQUENCE [LARGE SCALE GENOMIC DNA]</scope>
    <source>
        <strain evidence="2">cv. Yunnan</strain>
        <tissue evidence="1">Leaves</tissue>
    </source>
</reference>
<evidence type="ECO:0000313" key="1">
    <source>
        <dbReference type="EMBL" id="KAI3704119.1"/>
    </source>
</evidence>
<evidence type="ECO:0000313" key="2">
    <source>
        <dbReference type="Proteomes" id="UP001056120"/>
    </source>
</evidence>
<reference evidence="2" key="1">
    <citation type="journal article" date="2022" name="Mol. Ecol. Resour.">
        <title>The genomes of chicory, endive, great burdock and yacon provide insights into Asteraceae palaeo-polyploidization history and plant inulin production.</title>
        <authorList>
            <person name="Fan W."/>
            <person name="Wang S."/>
            <person name="Wang H."/>
            <person name="Wang A."/>
            <person name="Jiang F."/>
            <person name="Liu H."/>
            <person name="Zhao H."/>
            <person name="Xu D."/>
            <person name="Zhang Y."/>
        </authorList>
    </citation>
    <scope>NUCLEOTIDE SEQUENCE [LARGE SCALE GENOMIC DNA]</scope>
    <source>
        <strain evidence="2">cv. Yunnan</strain>
    </source>
</reference>
<proteinExistence type="predicted"/>
<name>A0ACB9A2D5_9ASTR</name>
<dbReference type="Proteomes" id="UP001056120">
    <property type="component" value="Linkage Group LG25"/>
</dbReference>
<organism evidence="1 2">
    <name type="scientific">Smallanthus sonchifolius</name>
    <dbReference type="NCBI Taxonomy" id="185202"/>
    <lineage>
        <taxon>Eukaryota</taxon>
        <taxon>Viridiplantae</taxon>
        <taxon>Streptophyta</taxon>
        <taxon>Embryophyta</taxon>
        <taxon>Tracheophyta</taxon>
        <taxon>Spermatophyta</taxon>
        <taxon>Magnoliopsida</taxon>
        <taxon>eudicotyledons</taxon>
        <taxon>Gunneridae</taxon>
        <taxon>Pentapetalae</taxon>
        <taxon>asterids</taxon>
        <taxon>campanulids</taxon>
        <taxon>Asterales</taxon>
        <taxon>Asteraceae</taxon>
        <taxon>Asteroideae</taxon>
        <taxon>Heliantheae alliance</taxon>
        <taxon>Millerieae</taxon>
        <taxon>Smallanthus</taxon>
    </lineage>
</organism>
<accession>A0ACB9A2D5</accession>
<sequence length="300" mass="32990">MMKQDSNPTTNHSTLPTVCGQCGVEERKFLHKVRHRGNFRRLCTSCVLRLHPQCFCPTCIGVYERSPPIDAVVCYKCYSSSHPTCVPSPPAGTITSSRCSSPCSSCLNPNLLVLNLNRPENGSLRAIDSTAARLLLAAGKIASMSMNKAEVAAAMEAERRSKEAAYTKKRAKEALDHVVSFMGKEKRNVVESDKKVCYVNKSVVANAPVVVVDDSDEVLEDLNAVGLKENGRTGVLVESFVSEPQVDGKESGVDSVAENGQEQAVHGDWWFDWVMIYGKEWTVCTRFRWLDLAKGRSSLS</sequence>
<dbReference type="EMBL" id="CM042042">
    <property type="protein sequence ID" value="KAI3704119.1"/>
    <property type="molecule type" value="Genomic_DNA"/>
</dbReference>
<gene>
    <name evidence="1" type="ORF">L1987_74332</name>
</gene>